<dbReference type="Gene3D" id="1.20.1640.10">
    <property type="entry name" value="Multidrug efflux transporter AcrB transmembrane domain"/>
    <property type="match status" value="2"/>
</dbReference>
<feature type="transmembrane region" description="Helical" evidence="1">
    <location>
        <begin position="434"/>
        <end position="453"/>
    </location>
</feature>
<feature type="transmembrane region" description="Helical" evidence="1">
    <location>
        <begin position="944"/>
        <end position="964"/>
    </location>
</feature>
<dbReference type="InterPro" id="IPR027463">
    <property type="entry name" value="AcrB_DN_DC_subdom"/>
</dbReference>
<feature type="transmembrane region" description="Helical" evidence="1">
    <location>
        <begin position="918"/>
        <end position="938"/>
    </location>
</feature>
<proteinExistence type="predicted"/>
<dbReference type="PRINTS" id="PR00702">
    <property type="entry name" value="ACRIFLAVINRP"/>
</dbReference>
<dbReference type="Gene3D" id="3.30.70.1320">
    <property type="entry name" value="Multidrug efflux transporter AcrB pore domain like"/>
    <property type="match status" value="1"/>
</dbReference>
<dbReference type="PANTHER" id="PTHR32063">
    <property type="match status" value="1"/>
</dbReference>
<feature type="transmembrane region" description="Helical" evidence="1">
    <location>
        <begin position="392"/>
        <end position="413"/>
    </location>
</feature>
<dbReference type="SUPFAM" id="SSF82866">
    <property type="entry name" value="Multidrug efflux transporter AcrB transmembrane domain"/>
    <property type="match status" value="2"/>
</dbReference>
<accession>J9GEN5</accession>
<dbReference type="SUPFAM" id="SSF82714">
    <property type="entry name" value="Multidrug efflux transporter AcrB TolC docking domain, DN and DC subdomains"/>
    <property type="match status" value="2"/>
</dbReference>
<feature type="transmembrane region" description="Helical" evidence="1">
    <location>
        <begin position="334"/>
        <end position="355"/>
    </location>
</feature>
<feature type="transmembrane region" description="Helical" evidence="1">
    <location>
        <begin position="891"/>
        <end position="911"/>
    </location>
</feature>
<keyword evidence="1" id="KW-0472">Membrane</keyword>
<dbReference type="PANTHER" id="PTHR32063:SF18">
    <property type="entry name" value="CATION EFFLUX SYSTEM PROTEIN"/>
    <property type="match status" value="1"/>
</dbReference>
<evidence type="ECO:0000313" key="2">
    <source>
        <dbReference type="EMBL" id="EJX05364.1"/>
    </source>
</evidence>
<dbReference type="Pfam" id="PF00873">
    <property type="entry name" value="ACR_tran"/>
    <property type="match status" value="1"/>
</dbReference>
<dbReference type="Gene3D" id="3.30.70.1430">
    <property type="entry name" value="Multidrug efflux transporter AcrB pore domain"/>
    <property type="match status" value="2"/>
</dbReference>
<protein>
    <submittedName>
        <fullName evidence="2">Acriflavin resistance protein D</fullName>
    </submittedName>
</protein>
<dbReference type="SUPFAM" id="SSF82693">
    <property type="entry name" value="Multidrug efflux transporter AcrB pore domain, PN1, PN2, PC1 and PC2 subdomains"/>
    <property type="match status" value="2"/>
</dbReference>
<feature type="transmembrane region" description="Helical" evidence="1">
    <location>
        <begin position="362"/>
        <end position="380"/>
    </location>
</feature>
<gene>
    <name evidence="2" type="ORF">EVA_06525</name>
</gene>
<dbReference type="InterPro" id="IPR001036">
    <property type="entry name" value="Acrflvin-R"/>
</dbReference>
<name>J9GEN5_9ZZZZ</name>
<dbReference type="GO" id="GO:0005886">
    <property type="term" value="C:plasma membrane"/>
    <property type="evidence" value="ECO:0007669"/>
    <property type="project" value="TreeGrafter"/>
</dbReference>
<dbReference type="EMBL" id="AMCI01001494">
    <property type="protein sequence ID" value="EJX05364.1"/>
    <property type="molecule type" value="Genomic_DNA"/>
</dbReference>
<reference evidence="2" key="1">
    <citation type="journal article" date="2012" name="PLoS ONE">
        <title>Gene sets for utilization of primary and secondary nutrition supplies in the distal gut of endangered iberian lynx.</title>
        <authorList>
            <person name="Alcaide M."/>
            <person name="Messina E."/>
            <person name="Richter M."/>
            <person name="Bargiela R."/>
            <person name="Peplies J."/>
            <person name="Huws S.A."/>
            <person name="Newbold C.J."/>
            <person name="Golyshin P.N."/>
            <person name="Simon M.A."/>
            <person name="Lopez G."/>
            <person name="Yakimov M.M."/>
            <person name="Ferrer M."/>
        </authorList>
    </citation>
    <scope>NUCLEOTIDE SEQUENCE</scope>
</reference>
<dbReference type="GO" id="GO:0042910">
    <property type="term" value="F:xenobiotic transmembrane transporter activity"/>
    <property type="evidence" value="ECO:0007669"/>
    <property type="project" value="TreeGrafter"/>
</dbReference>
<feature type="transmembrane region" description="Helical" evidence="1">
    <location>
        <begin position="465"/>
        <end position="486"/>
    </location>
</feature>
<keyword evidence="1" id="KW-0812">Transmembrane</keyword>
<comment type="caution">
    <text evidence="2">The sequence shown here is derived from an EMBL/GenBank/DDBJ whole genome shotgun (WGS) entry which is preliminary data.</text>
</comment>
<evidence type="ECO:0000256" key="1">
    <source>
        <dbReference type="SAM" id="Phobius"/>
    </source>
</evidence>
<dbReference type="AlphaFoldDB" id="J9GEN5"/>
<dbReference type="Gene3D" id="3.30.70.1440">
    <property type="entry name" value="Multidrug efflux transporter AcrB pore domain"/>
    <property type="match status" value="1"/>
</dbReference>
<organism evidence="2">
    <name type="scientific">gut metagenome</name>
    <dbReference type="NCBI Taxonomy" id="749906"/>
    <lineage>
        <taxon>unclassified sequences</taxon>
        <taxon>metagenomes</taxon>
        <taxon>organismal metagenomes</taxon>
    </lineage>
</organism>
<feature type="transmembrane region" description="Helical" evidence="1">
    <location>
        <begin position="1020"/>
        <end position="1042"/>
    </location>
</feature>
<feature type="transmembrane region" description="Helical" evidence="1">
    <location>
        <begin position="532"/>
        <end position="552"/>
    </location>
</feature>
<keyword evidence="1" id="KW-1133">Transmembrane helix</keyword>
<sequence length="1050" mass="116660">MMDIGKWAFQNKKLIYFLIAVLMVGGAYSSYEMSKLEDPEITVKLAMVVTTYPGASAHQVELEVTDVLEKNIRSMGNIDNVESYSYNDLSLIQVELKTTVKETDVEQCWDLLRRRVANAQAELPEGASPSVVKDDFGNVYGMFFALTGDGLAERELFNYAELIKREFSEVEGVERVDLYGKRPECINISLLQDRMANLGVKPAEVLATLNGQNKTTYTGYFDNGDNRIRVSVSDKFKTVEDIGSMLIQGHDADQLRLKNIARIEKDFEKPTRNELLYDRQRAIGIVVAASPDADILKVGKRVEQKLEQLKAERFPAGMECHKVFYQPERVGSSLGTFLLNLIESVIIVVVILMIAMGFKSGVIIGVSLVVTVFGTFLFLYSMDGTMQRVSLASFVLAMGMLVDNAIVIIDGILVDLKSGKNRMNAMTDIGRQTAMPLLGATLIAIIAFLPIFMSPDTAGVYTRDLFIVLAVSLLLSWVLALVHVPLMANRVLAPSATLATEPSVASPEKRVYEGKIYATLRSLLHMGLDHRWGFVFVMLLLVGLSLFGYGFMKQGFFPDMVYDQLYLQYKLPEGTNSTRVARDLEAIEAYLKTRPEVTHVTTSIGGTPARYNLVRNIANPSLSYGELIVDFTSPETLVDNMNEIQEYLTQQYPDAYVKLNRYNLMFKKYPIEAQFLGPDPAVLHRLADSARLIMEKCPEVCLITTDWEPQIPLLNVEYDQPAARAIGLSRNDVSLSLLTATSGIPIGSFYEGIHKDNIYIRCLDEEGRPIENLDNTQIFSSLPSLNGLLTQEMMMKLKSGTLSKEDLVETLMGTTPLKQISKKIDVRWEDPVIPRFNGQRSQRVQCSPVSGVETEKARQAIASAIEAIPLPDGYSLKWQGEHSASAQSMKYLFKNFPFAIILMIAILIMLFKDYKKPMIIFCTIPFVLVGVVAVMLLTGKTFNFVAIVGTLGLIGMIVKNGIVLMDEITLQISQGVEPVTALVDSSQSRLRPVMMASLTTILGMIPLLPDAMFGSLAASIMGGLLFGTLITLLFVPVLYALFFHIKQTGK</sequence>
<dbReference type="Gene3D" id="3.30.2090.10">
    <property type="entry name" value="Multidrug efflux transporter AcrB TolC docking domain, DN and DC subdomains"/>
    <property type="match status" value="2"/>
</dbReference>